<dbReference type="EMBL" id="JBJVNE010000031">
    <property type="protein sequence ID" value="MFM9652686.1"/>
    <property type="molecule type" value="Genomic_DNA"/>
</dbReference>
<dbReference type="GeneID" id="301209975"/>
<sequence>MIWQWTGLAVFSVTLLPAGIALLTGHVPQRLHARLTPMRPRGIALLAFYTAAPLNALPRLAGASTTATLAATALAGLLTCAGCILVIVAGHRTQATTR</sequence>
<keyword evidence="3" id="KW-1185">Reference proteome</keyword>
<protein>
    <submittedName>
        <fullName evidence="2">Uncharacterized protein</fullName>
    </submittedName>
</protein>
<evidence type="ECO:0000313" key="3">
    <source>
        <dbReference type="Proteomes" id="UP001631993"/>
    </source>
</evidence>
<keyword evidence="1" id="KW-1133">Transmembrane helix</keyword>
<name>A0ABW9IW70_STRGJ</name>
<accession>A0ABW9IW70</accession>
<keyword evidence="1" id="KW-0812">Transmembrane</keyword>
<dbReference type="Proteomes" id="UP001631993">
    <property type="component" value="Unassembled WGS sequence"/>
</dbReference>
<gene>
    <name evidence="2" type="ORF">ACKI1S_42110</name>
</gene>
<comment type="caution">
    <text evidence="2">The sequence shown here is derived from an EMBL/GenBank/DDBJ whole genome shotgun (WGS) entry which is preliminary data.</text>
</comment>
<feature type="transmembrane region" description="Helical" evidence="1">
    <location>
        <begin position="6"/>
        <end position="23"/>
    </location>
</feature>
<evidence type="ECO:0000256" key="1">
    <source>
        <dbReference type="SAM" id="Phobius"/>
    </source>
</evidence>
<feature type="transmembrane region" description="Helical" evidence="1">
    <location>
        <begin position="43"/>
        <end position="61"/>
    </location>
</feature>
<organism evidence="2 3">
    <name type="scientific">Streptomyces galilaeus</name>
    <dbReference type="NCBI Taxonomy" id="33899"/>
    <lineage>
        <taxon>Bacteria</taxon>
        <taxon>Bacillati</taxon>
        <taxon>Actinomycetota</taxon>
        <taxon>Actinomycetes</taxon>
        <taxon>Kitasatosporales</taxon>
        <taxon>Streptomycetaceae</taxon>
        <taxon>Streptomyces</taxon>
    </lineage>
</organism>
<keyword evidence="1" id="KW-0472">Membrane</keyword>
<proteinExistence type="predicted"/>
<reference evidence="2 3" key="1">
    <citation type="submission" date="2024-12" db="EMBL/GenBank/DDBJ databases">
        <title>Forecasting of Potato common scab and diversities of Pathogenic streptomyces spp. in china.</title>
        <authorList>
            <person name="Handique U."/>
            <person name="Wu J."/>
        </authorList>
    </citation>
    <scope>NUCLEOTIDE SEQUENCE [LARGE SCALE GENOMIC DNA]</scope>
    <source>
        <strain evidence="2 3">ZRIMU1585</strain>
    </source>
</reference>
<evidence type="ECO:0000313" key="2">
    <source>
        <dbReference type="EMBL" id="MFM9652686.1"/>
    </source>
</evidence>
<dbReference type="RefSeq" id="WP_190047759.1">
    <property type="nucleotide sequence ID" value="NZ_BMVS01000050.1"/>
</dbReference>
<feature type="transmembrane region" description="Helical" evidence="1">
    <location>
        <begin position="67"/>
        <end position="89"/>
    </location>
</feature>